<name>A0A7R6PNB6_9BACT</name>
<proteinExistence type="predicted"/>
<sequence>MNKLWLTILLLICILNQSFTYKNKKIEISPITKTKGYYAGVINLYIKGGFYPLETLFCCKNSYPLFDGSNPFIFSYSYGNSSVEKALENGKDYLYYVVVKGELTYGNKHRMVFGNIKIEKVIYSRKVTEDFLDCILNKEFPDEKINYYRKHPLKVLDICPMKNPNKIKYSNLNELKILKYKGTIERFENKDKKLLENKVYCGILDNKHSTFSPIDRLLSKSFNTKCIKHLNKCGFKDSWQSMKHNEIHYLLDDSHKRFFFAIAKMDFIPYESEDYGIIDIKKIYYLTPISLETMKKLLKLKLPESKINFLLKNPEQLVRFIEKIGEKNKLK</sequence>
<dbReference type="AlphaFoldDB" id="A0A7R6PNB6"/>
<evidence type="ECO:0000313" key="2">
    <source>
        <dbReference type="Proteomes" id="UP000595564"/>
    </source>
</evidence>
<evidence type="ECO:0000313" key="1">
    <source>
        <dbReference type="EMBL" id="BBB33232.1"/>
    </source>
</evidence>
<keyword evidence="2" id="KW-1185">Reference proteome</keyword>
<organism evidence="1 2">
    <name type="scientific">Thermotomaculum hydrothermale</name>
    <dbReference type="NCBI Taxonomy" id="981385"/>
    <lineage>
        <taxon>Bacteria</taxon>
        <taxon>Pseudomonadati</taxon>
        <taxon>Acidobacteriota</taxon>
        <taxon>Holophagae</taxon>
        <taxon>Thermotomaculales</taxon>
        <taxon>Thermotomaculaceae</taxon>
        <taxon>Thermotomaculum</taxon>
    </lineage>
</organism>
<accession>A0A7R6PNB6</accession>
<dbReference type="RefSeq" id="WP_201327536.1">
    <property type="nucleotide sequence ID" value="NZ_AP017470.1"/>
</dbReference>
<protein>
    <submittedName>
        <fullName evidence="1">Uncharacterized protein</fullName>
    </submittedName>
</protein>
<dbReference type="EMBL" id="AP017470">
    <property type="protein sequence ID" value="BBB33232.1"/>
    <property type="molecule type" value="Genomic_DNA"/>
</dbReference>
<gene>
    <name evidence="1" type="ORF">TTHT_1765</name>
</gene>
<reference evidence="1 2" key="1">
    <citation type="journal article" date="2012" name="Extremophiles">
        <title>Thermotomaculum hydrothermale gen. nov., sp. nov., a novel heterotrophic thermophile within the phylum Acidobacteria from a deep-sea hydrothermal vent chimney in the Southern Okinawa Trough.</title>
        <authorList>
            <person name="Izumi H."/>
            <person name="Nunoura T."/>
            <person name="Miyazaki M."/>
            <person name="Mino S."/>
            <person name="Toki T."/>
            <person name="Takai K."/>
            <person name="Sako Y."/>
            <person name="Sawabe T."/>
            <person name="Nakagawa S."/>
        </authorList>
    </citation>
    <scope>NUCLEOTIDE SEQUENCE [LARGE SCALE GENOMIC DNA]</scope>
    <source>
        <strain evidence="1 2">AC55</strain>
    </source>
</reference>
<dbReference type="Proteomes" id="UP000595564">
    <property type="component" value="Chromosome"/>
</dbReference>
<dbReference type="KEGG" id="thyd:TTHT_1765"/>